<dbReference type="AlphaFoldDB" id="A0AAD9R9Q5"/>
<accession>A0AAD9R9Q5</accession>
<protein>
    <recommendedName>
        <fullName evidence="10">G-protein coupled receptors family 1 profile domain-containing protein</fullName>
    </recommendedName>
</protein>
<reference evidence="11" key="1">
    <citation type="submission" date="2021-08" db="EMBL/GenBank/DDBJ databases">
        <authorList>
            <person name="Misof B."/>
            <person name="Oliver O."/>
            <person name="Podsiadlowski L."/>
            <person name="Donath A."/>
            <person name="Peters R."/>
            <person name="Mayer C."/>
            <person name="Rust J."/>
            <person name="Gunkel S."/>
            <person name="Lesny P."/>
            <person name="Martin S."/>
            <person name="Oeyen J.P."/>
            <person name="Petersen M."/>
            <person name="Panagiotis P."/>
            <person name="Wilbrandt J."/>
            <person name="Tanja T."/>
        </authorList>
    </citation>
    <scope>NUCLEOTIDE SEQUENCE</scope>
    <source>
        <strain evidence="11">GBR_01_08_01A</strain>
        <tissue evidence="11">Thorax + abdomen</tissue>
    </source>
</reference>
<dbReference type="GO" id="GO:0004930">
    <property type="term" value="F:G protein-coupled receptor activity"/>
    <property type="evidence" value="ECO:0007669"/>
    <property type="project" value="UniProtKB-KW"/>
</dbReference>
<evidence type="ECO:0000256" key="6">
    <source>
        <dbReference type="ARBA" id="ARBA00023136"/>
    </source>
</evidence>
<evidence type="ECO:0000259" key="10">
    <source>
        <dbReference type="PROSITE" id="PS50262"/>
    </source>
</evidence>
<evidence type="ECO:0000313" key="12">
    <source>
        <dbReference type="Proteomes" id="UP001258017"/>
    </source>
</evidence>
<dbReference type="PANTHER" id="PTHR24243">
    <property type="entry name" value="G-PROTEIN COUPLED RECEPTOR"/>
    <property type="match status" value="1"/>
</dbReference>
<keyword evidence="5" id="KW-0297">G-protein coupled receptor</keyword>
<keyword evidence="7" id="KW-0675">Receptor</keyword>
<evidence type="ECO:0000256" key="2">
    <source>
        <dbReference type="ARBA" id="ARBA00010663"/>
    </source>
</evidence>
<name>A0AAD9R9Q5_9HYME</name>
<feature type="domain" description="G-protein coupled receptors family 1 profile" evidence="10">
    <location>
        <begin position="48"/>
        <end position="358"/>
    </location>
</feature>
<dbReference type="InterPro" id="IPR017452">
    <property type="entry name" value="GPCR_Rhodpsn_7TM"/>
</dbReference>
<evidence type="ECO:0000256" key="3">
    <source>
        <dbReference type="ARBA" id="ARBA00022692"/>
    </source>
</evidence>
<keyword evidence="8" id="KW-0807">Transducer</keyword>
<keyword evidence="4 9" id="KW-1133">Transmembrane helix</keyword>
<feature type="transmembrane region" description="Helical" evidence="9">
    <location>
        <begin position="69"/>
        <end position="92"/>
    </location>
</feature>
<gene>
    <name evidence="11" type="ORF">KPH14_007173</name>
</gene>
<dbReference type="PROSITE" id="PS50262">
    <property type="entry name" value="G_PROTEIN_RECEP_F1_2"/>
    <property type="match status" value="1"/>
</dbReference>
<keyword evidence="6 9" id="KW-0472">Membrane</keyword>
<dbReference type="PANTHER" id="PTHR24243:SF208">
    <property type="entry name" value="PYROKININ-1 RECEPTOR"/>
    <property type="match status" value="1"/>
</dbReference>
<feature type="transmembrane region" description="Helical" evidence="9">
    <location>
        <begin position="192"/>
        <end position="214"/>
    </location>
</feature>
<keyword evidence="12" id="KW-1185">Reference proteome</keyword>
<proteinExistence type="inferred from homology"/>
<feature type="transmembrane region" description="Helical" evidence="9">
    <location>
        <begin position="298"/>
        <end position="320"/>
    </location>
</feature>
<dbReference type="EMBL" id="JAIFRP010004408">
    <property type="protein sequence ID" value="KAK2575788.1"/>
    <property type="molecule type" value="Genomic_DNA"/>
</dbReference>
<sequence length="440" mass="49420">MNTSYLWGDYEYGSKYLFTYYSQFGERNEATIVEVTILISTFIVSVIINLGMAGCVIRYKEIRTPTNMCLVNLAAADVLFALGVPAVAYTRLTQSWQLGDVVCALLPYSECVCGFVLLWTLTIISIDRHRCLVVAPYRSILTDRRVHIICLILWLAAALVFLPLTLWFKPRVISGNVTICTLVFPQKQVVKVSLVFTSVSFTLSCLLPMVLLVYHYQQIFQKILNTRERWAVSCVAQGFDAGTTGKRRDSELSVVGTLIPWVGRKMSTASVIGHPGRTGSMSQHEETRLYKHIRVMRILLLNIVAVLVMWLPITIVSFLIYIDGQRPPTDDNFFLSSHHFIWALITALLNTVVNPILYAIFSENFKVCINKLLRGCARKGVRREGRDGNGSRKSAKSLEILQDRLGGSRTQSSFKNTVKQPKSSSCSIGSIIEVPSCERI</sequence>
<comment type="caution">
    <text evidence="11">The sequence shown here is derived from an EMBL/GenBank/DDBJ whole genome shotgun (WGS) entry which is preliminary data.</text>
</comment>
<dbReference type="GO" id="GO:0016020">
    <property type="term" value="C:membrane"/>
    <property type="evidence" value="ECO:0007669"/>
    <property type="project" value="UniProtKB-SubCell"/>
</dbReference>
<evidence type="ECO:0000256" key="7">
    <source>
        <dbReference type="ARBA" id="ARBA00023170"/>
    </source>
</evidence>
<feature type="transmembrane region" description="Helical" evidence="9">
    <location>
        <begin position="35"/>
        <end position="57"/>
    </location>
</feature>
<evidence type="ECO:0000256" key="1">
    <source>
        <dbReference type="ARBA" id="ARBA00004141"/>
    </source>
</evidence>
<dbReference type="CDD" id="cd00637">
    <property type="entry name" value="7tm_classA_rhodopsin-like"/>
    <property type="match status" value="1"/>
</dbReference>
<dbReference type="PRINTS" id="PR00237">
    <property type="entry name" value="GPCRRHODOPSN"/>
</dbReference>
<evidence type="ECO:0000256" key="5">
    <source>
        <dbReference type="ARBA" id="ARBA00023040"/>
    </source>
</evidence>
<dbReference type="SUPFAM" id="SSF81321">
    <property type="entry name" value="Family A G protein-coupled receptor-like"/>
    <property type="match status" value="1"/>
</dbReference>
<dbReference type="InterPro" id="IPR000276">
    <property type="entry name" value="GPCR_Rhodpsn"/>
</dbReference>
<feature type="transmembrane region" description="Helical" evidence="9">
    <location>
        <begin position="104"/>
        <end position="126"/>
    </location>
</feature>
<evidence type="ECO:0000256" key="4">
    <source>
        <dbReference type="ARBA" id="ARBA00022989"/>
    </source>
</evidence>
<evidence type="ECO:0000256" key="9">
    <source>
        <dbReference type="SAM" id="Phobius"/>
    </source>
</evidence>
<reference evidence="11" key="2">
    <citation type="journal article" date="2023" name="Commun. Biol.">
        <title>Intrasexual cuticular hydrocarbon dimorphism in a wasp sheds light on hydrocarbon biosynthesis genes in Hymenoptera.</title>
        <authorList>
            <person name="Moris V.C."/>
            <person name="Podsiadlowski L."/>
            <person name="Martin S."/>
            <person name="Oeyen J.P."/>
            <person name="Donath A."/>
            <person name="Petersen M."/>
            <person name="Wilbrandt J."/>
            <person name="Misof B."/>
            <person name="Liedtke D."/>
            <person name="Thamm M."/>
            <person name="Scheiner R."/>
            <person name="Schmitt T."/>
            <person name="Niehuis O."/>
        </authorList>
    </citation>
    <scope>NUCLEOTIDE SEQUENCE</scope>
    <source>
        <strain evidence="11">GBR_01_08_01A</strain>
    </source>
</reference>
<dbReference type="Pfam" id="PF00001">
    <property type="entry name" value="7tm_1"/>
    <property type="match status" value="1"/>
</dbReference>
<evidence type="ECO:0000313" key="11">
    <source>
        <dbReference type="EMBL" id="KAK2575788.1"/>
    </source>
</evidence>
<comment type="similarity">
    <text evidence="2">Belongs to the G-protein coupled receptor 1 family.</text>
</comment>
<keyword evidence="3 9" id="KW-0812">Transmembrane</keyword>
<organism evidence="11 12">
    <name type="scientific">Odynerus spinipes</name>
    <dbReference type="NCBI Taxonomy" id="1348599"/>
    <lineage>
        <taxon>Eukaryota</taxon>
        <taxon>Metazoa</taxon>
        <taxon>Ecdysozoa</taxon>
        <taxon>Arthropoda</taxon>
        <taxon>Hexapoda</taxon>
        <taxon>Insecta</taxon>
        <taxon>Pterygota</taxon>
        <taxon>Neoptera</taxon>
        <taxon>Endopterygota</taxon>
        <taxon>Hymenoptera</taxon>
        <taxon>Apocrita</taxon>
        <taxon>Aculeata</taxon>
        <taxon>Vespoidea</taxon>
        <taxon>Vespidae</taxon>
        <taxon>Eumeninae</taxon>
        <taxon>Odynerus</taxon>
    </lineage>
</organism>
<comment type="subcellular location">
    <subcellularLocation>
        <location evidence="1">Membrane</location>
        <topology evidence="1">Multi-pass membrane protein</topology>
    </subcellularLocation>
</comment>
<feature type="transmembrane region" description="Helical" evidence="9">
    <location>
        <begin position="340"/>
        <end position="361"/>
    </location>
</feature>
<feature type="transmembrane region" description="Helical" evidence="9">
    <location>
        <begin position="146"/>
        <end position="168"/>
    </location>
</feature>
<dbReference type="Gene3D" id="1.20.1070.10">
    <property type="entry name" value="Rhodopsin 7-helix transmembrane proteins"/>
    <property type="match status" value="1"/>
</dbReference>
<evidence type="ECO:0000256" key="8">
    <source>
        <dbReference type="ARBA" id="ARBA00023224"/>
    </source>
</evidence>
<dbReference type="Proteomes" id="UP001258017">
    <property type="component" value="Unassembled WGS sequence"/>
</dbReference>